<feature type="domain" description="Penicillin-binding protein transpeptidase" evidence="19">
    <location>
        <begin position="396"/>
        <end position="626"/>
    </location>
</feature>
<dbReference type="InterPro" id="IPR036950">
    <property type="entry name" value="PBP_transglycosylase"/>
</dbReference>
<keyword evidence="10" id="KW-0378">Hydrolase</keyword>
<evidence type="ECO:0000313" key="22">
    <source>
        <dbReference type="Proteomes" id="UP000193427"/>
    </source>
</evidence>
<dbReference type="GO" id="GO:0008658">
    <property type="term" value="F:penicillin binding"/>
    <property type="evidence" value="ECO:0007669"/>
    <property type="project" value="InterPro"/>
</dbReference>
<keyword evidence="14" id="KW-0511">Multifunctional enzyme</keyword>
<feature type="domain" description="Glycosyl transferase family 51" evidence="20">
    <location>
        <begin position="47"/>
        <end position="222"/>
    </location>
</feature>
<comment type="catalytic activity">
    <reaction evidence="17">
        <text>[GlcNAc-(1-&gt;4)-Mur2Ac(oyl-L-Ala-gamma-D-Glu-L-Lys-D-Ala-D-Ala)](n)-di-trans,octa-cis-undecaprenyl diphosphate + beta-D-GlcNAc-(1-&gt;4)-Mur2Ac(oyl-L-Ala-gamma-D-Glu-L-Lys-D-Ala-D-Ala)-di-trans,octa-cis-undecaprenyl diphosphate = [GlcNAc-(1-&gt;4)-Mur2Ac(oyl-L-Ala-gamma-D-Glu-L-Lys-D-Ala-D-Ala)](n+1)-di-trans,octa-cis-undecaprenyl diphosphate + di-trans,octa-cis-undecaprenyl diphosphate + H(+)</text>
        <dbReference type="Rhea" id="RHEA:23708"/>
        <dbReference type="Rhea" id="RHEA-COMP:9602"/>
        <dbReference type="Rhea" id="RHEA-COMP:9603"/>
        <dbReference type="ChEBI" id="CHEBI:15378"/>
        <dbReference type="ChEBI" id="CHEBI:58405"/>
        <dbReference type="ChEBI" id="CHEBI:60033"/>
        <dbReference type="ChEBI" id="CHEBI:78435"/>
        <dbReference type="EC" id="2.4.99.28"/>
    </reaction>
</comment>
<keyword evidence="9" id="KW-0808">Transferase</keyword>
<evidence type="ECO:0000256" key="5">
    <source>
        <dbReference type="ARBA" id="ARBA00022475"/>
    </source>
</evidence>
<dbReference type="SUPFAM" id="SSF53955">
    <property type="entry name" value="Lysozyme-like"/>
    <property type="match status" value="1"/>
</dbReference>
<dbReference type="Pfam" id="PF00905">
    <property type="entry name" value="Transpeptidase"/>
    <property type="match status" value="1"/>
</dbReference>
<comment type="similarity">
    <text evidence="4">In the N-terminal section; belongs to the glycosyltransferase 51 family.</text>
</comment>
<dbReference type="GO" id="GO:0071555">
    <property type="term" value="P:cell wall organization"/>
    <property type="evidence" value="ECO:0007669"/>
    <property type="project" value="UniProtKB-KW"/>
</dbReference>
<dbReference type="GO" id="GO:0005886">
    <property type="term" value="C:plasma membrane"/>
    <property type="evidence" value="ECO:0007669"/>
    <property type="project" value="UniProtKB-SubCell"/>
</dbReference>
<evidence type="ECO:0000256" key="9">
    <source>
        <dbReference type="ARBA" id="ARBA00022679"/>
    </source>
</evidence>
<dbReference type="GO" id="GO:0009252">
    <property type="term" value="P:peptidoglycan biosynthetic process"/>
    <property type="evidence" value="ECO:0007669"/>
    <property type="project" value="UniProtKB-UniPathway"/>
</dbReference>
<keyword evidence="7" id="KW-0645">Protease</keyword>
<evidence type="ECO:0000256" key="16">
    <source>
        <dbReference type="ARBA" id="ARBA00034000"/>
    </source>
</evidence>
<evidence type="ECO:0000259" key="20">
    <source>
        <dbReference type="Pfam" id="PF00912"/>
    </source>
</evidence>
<protein>
    <submittedName>
        <fullName evidence="21">Penicillin-binding protein</fullName>
    </submittedName>
</protein>
<dbReference type="PANTHER" id="PTHR32282">
    <property type="entry name" value="BINDING PROTEIN TRANSPEPTIDASE, PUTATIVE-RELATED"/>
    <property type="match status" value="1"/>
</dbReference>
<comment type="similarity">
    <text evidence="3">In the C-terminal section; belongs to the transpeptidase family.</text>
</comment>
<dbReference type="InterPro" id="IPR050396">
    <property type="entry name" value="Glycosyltr_51/Transpeptidase"/>
</dbReference>
<evidence type="ECO:0000256" key="11">
    <source>
        <dbReference type="ARBA" id="ARBA00022960"/>
    </source>
</evidence>
<dbReference type="KEGG" id="rgu:A4W93_14460"/>
<keyword evidence="12" id="KW-0573">Peptidoglycan synthesis</keyword>
<sequence>MGGLLAFGAMGVVLAAWISVVVGSAPGVSALKEVQSARPSTLLTADGQPLGVFRREKQARVSLAEISPEVVHALIATEDHRFFDHPGIDVRRTASALLHTARGDLQGGSTITQQLARNLFPEEIGRSRSLHRKLKEVVTALRIEQVYTKDEILELYLNTVPFFYNVVGVEMAARTYFDTTARELDALQAATLVGMLKGTQYYNPVRHPERAEKRRNVVLGQMARHGYLTEDRRKELAGRPLAVQLRHQPENDSIAPHFVAFVRKWLLDWAEARDVDLYADGLVIETTIDARLQAAANEAVATQAAKLQQVADGEWGQAGLRPASLKSSTSDRPAAPFAHLWKSRPDLLTAFAREAPEYREAVRTGASPEAALKAVMADGEALSRLKRQRTRLEAGLLAMDPASGEVKAWVGSRDFETDQYDHVAQAERQPGSTFKPFVYGAALEAGIGPNRTYVDGPVEIPLGDGRVWKPTDMSGTSGQPMTLRDGLTFSKNTITAQVMQEVGVAPTVALAKALGVDRSPLDAVPSLALGTSPVTLLEMVNAYASIARSGLHHDPVFVRRITDRNGRVLASFGGASRQAMSADSAVELIDMMRGVVVRGTGTMVRSRFGITADVAGKTGTTQNNTDGWFVLMHPQLVAGAWVGFNDARVTMRSSYWGQGGHNAVLLVGDFFRDTLKRRAIDPAATFPPSRQPVLPATPTDPDGWDEDNGGEPGGDWQEGPERPPVPPVNSADEPALSSNSPKTSSELDVLLRLDSAQVLYTDR</sequence>
<reference evidence="21 22" key="1">
    <citation type="submission" date="2016-04" db="EMBL/GenBank/DDBJ databases">
        <title>Complete genome sequence of natural rubber-degrading, novel Gram-negative bacterium, Rhizobacter gummiphilus strain NS21.</title>
        <authorList>
            <person name="Tabata M."/>
            <person name="Kasai D."/>
            <person name="Fukuda M."/>
        </authorList>
    </citation>
    <scope>NUCLEOTIDE SEQUENCE [LARGE SCALE GENOMIC DNA]</scope>
    <source>
        <strain evidence="21 22">NS21</strain>
    </source>
</reference>
<keyword evidence="8" id="KW-0328">Glycosyltransferase</keyword>
<evidence type="ECO:0000256" key="2">
    <source>
        <dbReference type="ARBA" id="ARBA00004752"/>
    </source>
</evidence>
<organism evidence="21 22">
    <name type="scientific">Piscinibacter gummiphilus</name>
    <dbReference type="NCBI Taxonomy" id="946333"/>
    <lineage>
        <taxon>Bacteria</taxon>
        <taxon>Pseudomonadati</taxon>
        <taxon>Pseudomonadota</taxon>
        <taxon>Betaproteobacteria</taxon>
        <taxon>Burkholderiales</taxon>
        <taxon>Sphaerotilaceae</taxon>
        <taxon>Piscinibacter</taxon>
    </lineage>
</organism>
<evidence type="ECO:0000256" key="4">
    <source>
        <dbReference type="ARBA" id="ARBA00007739"/>
    </source>
</evidence>
<name>A0A1W6L9M0_9BURK</name>
<dbReference type="SUPFAM" id="SSF56601">
    <property type="entry name" value="beta-lactamase/transpeptidase-like"/>
    <property type="match status" value="1"/>
</dbReference>
<dbReference type="EMBL" id="CP015118">
    <property type="protein sequence ID" value="ARN20999.1"/>
    <property type="molecule type" value="Genomic_DNA"/>
</dbReference>
<dbReference type="AlphaFoldDB" id="A0A1W6L9M0"/>
<keyword evidence="11" id="KW-0133">Cell shape</keyword>
<dbReference type="GO" id="GO:0008955">
    <property type="term" value="F:peptidoglycan glycosyltransferase activity"/>
    <property type="evidence" value="ECO:0007669"/>
    <property type="project" value="UniProtKB-EC"/>
</dbReference>
<evidence type="ECO:0000256" key="13">
    <source>
        <dbReference type="ARBA" id="ARBA00023136"/>
    </source>
</evidence>
<comment type="catalytic activity">
    <reaction evidence="16">
        <text>Preferential cleavage: (Ac)2-L-Lys-D-Ala-|-D-Ala. Also transpeptidation of peptidyl-alanyl moieties that are N-acyl substituents of D-alanine.</text>
        <dbReference type="EC" id="3.4.16.4"/>
    </reaction>
</comment>
<comment type="pathway">
    <text evidence="2">Cell wall biogenesis; peptidoglycan biosynthesis.</text>
</comment>
<dbReference type="UniPathway" id="UPA00219"/>
<keyword evidence="13" id="KW-0472">Membrane</keyword>
<evidence type="ECO:0000256" key="3">
    <source>
        <dbReference type="ARBA" id="ARBA00007090"/>
    </source>
</evidence>
<dbReference type="InterPro" id="IPR001460">
    <property type="entry name" value="PCN-bd_Tpept"/>
</dbReference>
<comment type="subcellular location">
    <subcellularLocation>
        <location evidence="1">Cell membrane</location>
    </subcellularLocation>
</comment>
<keyword evidence="22" id="KW-1185">Reference proteome</keyword>
<dbReference type="STRING" id="946333.A4W93_14460"/>
<dbReference type="GO" id="GO:0030288">
    <property type="term" value="C:outer membrane-bounded periplasmic space"/>
    <property type="evidence" value="ECO:0007669"/>
    <property type="project" value="TreeGrafter"/>
</dbReference>
<dbReference type="PANTHER" id="PTHR32282:SF11">
    <property type="entry name" value="PENICILLIN-BINDING PROTEIN 1B"/>
    <property type="match status" value="1"/>
</dbReference>
<evidence type="ECO:0000313" key="21">
    <source>
        <dbReference type="EMBL" id="ARN20999.1"/>
    </source>
</evidence>
<dbReference type="InterPro" id="IPR023346">
    <property type="entry name" value="Lysozyme-like_dom_sf"/>
</dbReference>
<dbReference type="Pfam" id="PF00912">
    <property type="entry name" value="Transgly"/>
    <property type="match status" value="1"/>
</dbReference>
<dbReference type="Proteomes" id="UP000193427">
    <property type="component" value="Chromosome"/>
</dbReference>
<keyword evidence="6" id="KW-0121">Carboxypeptidase</keyword>
<evidence type="ECO:0000256" key="14">
    <source>
        <dbReference type="ARBA" id="ARBA00023268"/>
    </source>
</evidence>
<proteinExistence type="inferred from homology"/>
<evidence type="ECO:0000256" key="6">
    <source>
        <dbReference type="ARBA" id="ARBA00022645"/>
    </source>
</evidence>
<dbReference type="GO" id="GO:0009002">
    <property type="term" value="F:serine-type D-Ala-D-Ala carboxypeptidase activity"/>
    <property type="evidence" value="ECO:0007669"/>
    <property type="project" value="UniProtKB-EC"/>
</dbReference>
<keyword evidence="5" id="KW-1003">Cell membrane</keyword>
<accession>A0A1W6L9M0</accession>
<evidence type="ECO:0000256" key="7">
    <source>
        <dbReference type="ARBA" id="ARBA00022670"/>
    </source>
</evidence>
<feature type="compositionally biased region" description="Polar residues" evidence="18">
    <location>
        <begin position="736"/>
        <end position="746"/>
    </location>
</feature>
<evidence type="ECO:0000256" key="1">
    <source>
        <dbReference type="ARBA" id="ARBA00004236"/>
    </source>
</evidence>
<evidence type="ECO:0000256" key="8">
    <source>
        <dbReference type="ARBA" id="ARBA00022676"/>
    </source>
</evidence>
<evidence type="ECO:0000256" key="18">
    <source>
        <dbReference type="SAM" id="MobiDB-lite"/>
    </source>
</evidence>
<dbReference type="InterPro" id="IPR012338">
    <property type="entry name" value="Beta-lactam/transpept-like"/>
</dbReference>
<keyword evidence="15" id="KW-0961">Cell wall biogenesis/degradation</keyword>
<dbReference type="Gene3D" id="3.40.710.10">
    <property type="entry name" value="DD-peptidase/beta-lactamase superfamily"/>
    <property type="match status" value="2"/>
</dbReference>
<dbReference type="Gene3D" id="1.10.3810.10">
    <property type="entry name" value="Biosynthetic peptidoglycan transglycosylase-like"/>
    <property type="match status" value="1"/>
</dbReference>
<evidence type="ECO:0000256" key="15">
    <source>
        <dbReference type="ARBA" id="ARBA00023316"/>
    </source>
</evidence>
<evidence type="ECO:0000256" key="17">
    <source>
        <dbReference type="ARBA" id="ARBA00049902"/>
    </source>
</evidence>
<feature type="region of interest" description="Disordered" evidence="18">
    <location>
        <begin position="682"/>
        <end position="748"/>
    </location>
</feature>
<evidence type="ECO:0000259" key="19">
    <source>
        <dbReference type="Pfam" id="PF00905"/>
    </source>
</evidence>
<dbReference type="GO" id="GO:0006508">
    <property type="term" value="P:proteolysis"/>
    <property type="evidence" value="ECO:0007669"/>
    <property type="project" value="UniProtKB-KW"/>
</dbReference>
<evidence type="ECO:0000256" key="10">
    <source>
        <dbReference type="ARBA" id="ARBA00022801"/>
    </source>
</evidence>
<dbReference type="InterPro" id="IPR001264">
    <property type="entry name" value="Glyco_trans_51"/>
</dbReference>
<dbReference type="GO" id="GO:0008360">
    <property type="term" value="P:regulation of cell shape"/>
    <property type="evidence" value="ECO:0007669"/>
    <property type="project" value="UniProtKB-KW"/>
</dbReference>
<gene>
    <name evidence="21" type="ORF">A4W93_14460</name>
</gene>
<evidence type="ECO:0000256" key="12">
    <source>
        <dbReference type="ARBA" id="ARBA00022984"/>
    </source>
</evidence>